<dbReference type="Gene3D" id="2.70.98.10">
    <property type="match status" value="1"/>
</dbReference>
<organism evidence="12 13">
    <name type="scientific">Clostridium tarantellae</name>
    <dbReference type="NCBI Taxonomy" id="39493"/>
    <lineage>
        <taxon>Bacteria</taxon>
        <taxon>Bacillati</taxon>
        <taxon>Bacillota</taxon>
        <taxon>Clostridia</taxon>
        <taxon>Eubacteriales</taxon>
        <taxon>Clostridiaceae</taxon>
        <taxon>Clostridium</taxon>
    </lineage>
</organism>
<dbReference type="FunFam" id="2.60.40.10:FF:000680">
    <property type="entry name" value="Beta-galactosidase"/>
    <property type="match status" value="1"/>
</dbReference>
<dbReference type="PANTHER" id="PTHR46323">
    <property type="entry name" value="BETA-GALACTOSIDASE"/>
    <property type="match status" value="1"/>
</dbReference>
<dbReference type="SUPFAM" id="SSF49785">
    <property type="entry name" value="Galactose-binding domain-like"/>
    <property type="match status" value="2"/>
</dbReference>
<dbReference type="Gene3D" id="1.20.1270.90">
    <property type="entry name" value="AF1782-like"/>
    <property type="match status" value="1"/>
</dbReference>
<dbReference type="InterPro" id="IPR008979">
    <property type="entry name" value="Galactose-bd-like_sf"/>
</dbReference>
<dbReference type="InterPro" id="IPR006101">
    <property type="entry name" value="Glyco_hydro_2"/>
</dbReference>
<dbReference type="InterPro" id="IPR050347">
    <property type="entry name" value="Bact_Beta-galactosidase"/>
</dbReference>
<dbReference type="Pfam" id="PF00703">
    <property type="entry name" value="Glyco_hydro_2"/>
    <property type="match status" value="1"/>
</dbReference>
<protein>
    <recommendedName>
        <fullName evidence="4 8">Beta-galactosidase</fullName>
        <ecNumber evidence="3 8">3.2.1.23</ecNumber>
    </recommendedName>
    <alternativeName>
        <fullName evidence="7 8">Lactase</fullName>
    </alternativeName>
</protein>
<dbReference type="GO" id="GO:0009341">
    <property type="term" value="C:beta-galactosidase complex"/>
    <property type="evidence" value="ECO:0007669"/>
    <property type="project" value="InterPro"/>
</dbReference>
<evidence type="ECO:0000256" key="6">
    <source>
        <dbReference type="ARBA" id="ARBA00023295"/>
    </source>
</evidence>
<comment type="catalytic activity">
    <reaction evidence="1 8">
        <text>Hydrolysis of terminal non-reducing beta-D-galactose residues in beta-D-galactosides.</text>
        <dbReference type="EC" id="3.2.1.23"/>
    </reaction>
</comment>
<dbReference type="InterPro" id="IPR023230">
    <property type="entry name" value="Glyco_hydro_2_CS"/>
</dbReference>
<dbReference type="InterPro" id="IPR011081">
    <property type="entry name" value="Big_4"/>
</dbReference>
<dbReference type="Gene3D" id="1.10.1330.10">
    <property type="entry name" value="Dockerin domain"/>
    <property type="match status" value="1"/>
</dbReference>
<dbReference type="GO" id="GO:0030246">
    <property type="term" value="F:carbohydrate binding"/>
    <property type="evidence" value="ECO:0007669"/>
    <property type="project" value="InterPro"/>
</dbReference>
<evidence type="ECO:0000256" key="3">
    <source>
        <dbReference type="ARBA" id="ARBA00012756"/>
    </source>
</evidence>
<dbReference type="PROSITE" id="PS00608">
    <property type="entry name" value="GLYCOSYL_HYDROL_F2_2"/>
    <property type="match status" value="1"/>
</dbReference>
<evidence type="ECO:0000256" key="1">
    <source>
        <dbReference type="ARBA" id="ARBA00001412"/>
    </source>
</evidence>
<dbReference type="Gene3D" id="3.20.20.80">
    <property type="entry name" value="Glycosidases"/>
    <property type="match status" value="1"/>
</dbReference>
<dbReference type="Pfam" id="PF02837">
    <property type="entry name" value="Glyco_hydro_2_N"/>
    <property type="match status" value="1"/>
</dbReference>
<dbReference type="RefSeq" id="WP_152891212.1">
    <property type="nucleotide sequence ID" value="NZ_WHJC01000256.1"/>
</dbReference>
<dbReference type="InterPro" id="IPR036156">
    <property type="entry name" value="Beta-gal/glucu_dom_sf"/>
</dbReference>
<dbReference type="SUPFAM" id="SSF51445">
    <property type="entry name" value="(Trans)glycosidases"/>
    <property type="match status" value="1"/>
</dbReference>
<dbReference type="InterPro" id="IPR004199">
    <property type="entry name" value="B-gal_small/dom_5"/>
</dbReference>
<dbReference type="InterPro" id="IPR038637">
    <property type="entry name" value="NPCBM_sf"/>
</dbReference>
<sequence length="1522" mass="174751">MIKANKKTLSLIIATSFIVTMSEQILVSAKGITDLLPKEVTEWNNNPEVYEQNREKAHATFVSYKNSDTALEYEKKTVAERGIRVDSDYYKLLNGQWDFNFVNKPADKPENFYKEDYDTSSWDKIKVPSNWQTEGYDKPIYTNTKYPWTGVENPEPPNAPTEFNPVGSYKRTFNVDEEWLEENRRVYLSFQGVESAFYVWINGEKVGYSEDSYTAKDFDITKYLKKGENTIAVQVYRWSDGSWLEDQDFIRLSGIFRDVAIYSTPDVRIRDFTVKTDLDDTFTDSNLQLEVNLSNYKKNNEEYKVEAMLYDENYNEVLDNPIAMNTNFTDANDLNDSATEVVLKSNVNIENPKKWSAENPNLYTLIISLKDKDGQEMEAVSTKVGFREFYIEDGQMKLNGQPIMFKGTNRHETDPTVGRAVSVESMIEDIEIMKANNVNSVRTSHYPNNPAWMELCNEYGLYLVDEANIESHGVSEHLPGSLEEWTGACLDRVKNMVERDKNHPSVLIWSLGNEAGGGTNFNVMSDWIKEKDLTRPVHYDKAEYSDESVSDIYSQMYWRPEDIEDYGKSGRKKPMILCEYAHAMGNSLGNLDKYWDVMEKYNNLQGGFIWDWVDQSLYKETEDGEKYLAYGGDWGDNPNSNNFCANGVLNADRTPKPQLEELKYNYQNISIKDSNVNDGLILVENEHLFTNLNEYDCIWELKEDDKIIESGKLNLDIEPLKNKEVKIPFVKPENIEKGSEYWLNVTFKSKEDKKWAKAGHEVAYDQFKVEFSNKNKNIADYDDLEDLSVKDNKNNVKIIGEDFEVNFNKKKGNIDSFKYEGKELLSTPIEPDFWRAPIDNDKGNNMPTRLETWRDAGKERKIKEINVEEDDNVITINVKATLPTTVDSEYINKIKIYGNGEIVINSTLTPGSNLPEIPAIGMEFNVKSEFENLSWYGRGPHENYWDRKRSSKVGKYDSTVEDQFFPYIEPSEMGNKTDVRWMTLTNDEGVGLMVSGDPTMEFTALHYTEKELESKAHPHELERIDDIALNINYKQMGLGGDNSWGHKAHPEYLLQADKEYVYNVKFRPIDLEKSDPMEINKLDAPYEILEDQKIDIRILKGSNLNLPKKVQLKTEDNVTKTFNVKWDNINEDLCNELGSFQVEGEVIGLDEDLIAQVTVRDIEKTTPVEVETLIGKYPVMPKVLNIKYTDEMEETIPVYWNEINLESLNKEGSIDVKGKVNIDNVETEVNCKVNIVSGDYLSDLQWEEANAQWGSVMRDKSAYGGLITLGDGFNSVIYEKGLGTFADSNIIYNIENKDYNYFESYVGLDKDVSGGKSDGIRFKVFLDDELSFDSDVMKSKDPAKFIKLDITGVKKVELIVEKVGHNKNDNADWANAMFIKSNKVDLSNLTALIKESKDIYGNTQEGMDVGQYHKGTKDNLQKSIEQAEKVIANPSVTENEINEATEKLKTALEIFHSLIITENTGDLNNNSSFDIGDLSLVSKIFNKDKTYENWDNIKQYDLNKDEIIDDYEISFINYKILN</sequence>
<evidence type="ECO:0000256" key="7">
    <source>
        <dbReference type="ARBA" id="ARBA00032230"/>
    </source>
</evidence>
<dbReference type="OrthoDB" id="9762066at2"/>
<evidence type="ECO:0000256" key="4">
    <source>
        <dbReference type="ARBA" id="ARBA00013303"/>
    </source>
</evidence>
<gene>
    <name evidence="12" type="ORF">GBZ86_12710</name>
</gene>
<dbReference type="SMART" id="SM00776">
    <property type="entry name" value="NPCBM"/>
    <property type="match status" value="1"/>
</dbReference>
<dbReference type="GO" id="GO:0004565">
    <property type="term" value="F:beta-galactosidase activity"/>
    <property type="evidence" value="ECO:0007669"/>
    <property type="project" value="UniProtKB-EC"/>
</dbReference>
<evidence type="ECO:0000256" key="9">
    <source>
        <dbReference type="SAM" id="Coils"/>
    </source>
</evidence>
<dbReference type="Proteomes" id="UP000430345">
    <property type="component" value="Unassembled WGS sequence"/>
</dbReference>
<dbReference type="Pfam" id="PF08305">
    <property type="entry name" value="NPCBM"/>
    <property type="match status" value="1"/>
</dbReference>
<dbReference type="PANTHER" id="PTHR46323:SF2">
    <property type="entry name" value="BETA-GALACTOSIDASE"/>
    <property type="match status" value="1"/>
</dbReference>
<dbReference type="Gene3D" id="2.60.40.10">
    <property type="entry name" value="Immunoglobulins"/>
    <property type="match status" value="2"/>
</dbReference>
<dbReference type="SUPFAM" id="SSF74650">
    <property type="entry name" value="Galactose mutarotase-like"/>
    <property type="match status" value="1"/>
</dbReference>
<dbReference type="InterPro" id="IPR032312">
    <property type="entry name" value="LacZ_4"/>
</dbReference>
<comment type="similarity">
    <text evidence="2 8">Belongs to the glycosyl hydrolase 2 family.</text>
</comment>
<keyword evidence="5 8" id="KW-0378">Hydrolase</keyword>
<keyword evidence="6 8" id="KW-0326">Glycosidase</keyword>
<dbReference type="InterPro" id="IPR013783">
    <property type="entry name" value="Ig-like_fold"/>
</dbReference>
<evidence type="ECO:0000259" key="10">
    <source>
        <dbReference type="SMART" id="SM00776"/>
    </source>
</evidence>
<dbReference type="PROSITE" id="PS00719">
    <property type="entry name" value="GLYCOSYL_HYDROL_F2_1"/>
    <property type="match status" value="1"/>
</dbReference>
<dbReference type="InterPro" id="IPR013222">
    <property type="entry name" value="Glyco_hyd_98_carb-bd"/>
</dbReference>
<feature type="coiled-coil region" evidence="9">
    <location>
        <begin position="286"/>
        <end position="313"/>
    </location>
</feature>
<evidence type="ECO:0000313" key="12">
    <source>
        <dbReference type="EMBL" id="MPQ44605.1"/>
    </source>
</evidence>
<dbReference type="EMBL" id="WHJC01000256">
    <property type="protein sequence ID" value="MPQ44605.1"/>
    <property type="molecule type" value="Genomic_DNA"/>
</dbReference>
<dbReference type="InterPro" id="IPR036439">
    <property type="entry name" value="Dockerin_dom_sf"/>
</dbReference>
<name>A0A6I1MMI7_9CLOT</name>
<feature type="domain" description="Beta galactosidase small chain/" evidence="11">
    <location>
        <begin position="797"/>
        <end position="1067"/>
    </location>
</feature>
<dbReference type="InterPro" id="IPR006103">
    <property type="entry name" value="Glyco_hydro_2_cat"/>
</dbReference>
<dbReference type="Pfam" id="PF02929">
    <property type="entry name" value="Bgal_small_N"/>
    <property type="match status" value="1"/>
</dbReference>
<keyword evidence="9" id="KW-0175">Coiled coil</keyword>
<dbReference type="SMART" id="SM01038">
    <property type="entry name" value="Bgal_small_N"/>
    <property type="match status" value="1"/>
</dbReference>
<dbReference type="InterPro" id="IPR006102">
    <property type="entry name" value="Ig-like_GH2"/>
</dbReference>
<dbReference type="InterPro" id="IPR014718">
    <property type="entry name" value="GH-type_carb-bd"/>
</dbReference>
<dbReference type="FunFam" id="3.20.20.80:FF:000018">
    <property type="entry name" value="Beta-galactosidase"/>
    <property type="match status" value="1"/>
</dbReference>
<feature type="domain" description="Glycosyl hydrolase family 98 putative carbohydrate-binding module" evidence="10">
    <location>
        <begin position="1236"/>
        <end position="1380"/>
    </location>
</feature>
<dbReference type="PRINTS" id="PR00132">
    <property type="entry name" value="GLHYDRLASE2"/>
</dbReference>
<evidence type="ECO:0000313" key="13">
    <source>
        <dbReference type="Proteomes" id="UP000430345"/>
    </source>
</evidence>
<dbReference type="GO" id="GO:0000272">
    <property type="term" value="P:polysaccharide catabolic process"/>
    <property type="evidence" value="ECO:0007669"/>
    <property type="project" value="InterPro"/>
</dbReference>
<dbReference type="GO" id="GO:0005990">
    <property type="term" value="P:lactose catabolic process"/>
    <property type="evidence" value="ECO:0007669"/>
    <property type="project" value="TreeGrafter"/>
</dbReference>
<evidence type="ECO:0000256" key="2">
    <source>
        <dbReference type="ARBA" id="ARBA00007401"/>
    </source>
</evidence>
<proteinExistence type="inferred from homology"/>
<dbReference type="Pfam" id="PF07532">
    <property type="entry name" value="Big_4"/>
    <property type="match status" value="2"/>
</dbReference>
<accession>A0A6I1MMI7</accession>
<dbReference type="InterPro" id="IPR023232">
    <property type="entry name" value="Glyco_hydro_2_AS"/>
</dbReference>
<dbReference type="InterPro" id="IPR006104">
    <property type="entry name" value="Glyco_hydro_2_N"/>
</dbReference>
<dbReference type="Gene3D" id="2.60.120.260">
    <property type="entry name" value="Galactose-binding domain-like"/>
    <property type="match status" value="1"/>
</dbReference>
<evidence type="ECO:0000256" key="5">
    <source>
        <dbReference type="ARBA" id="ARBA00022801"/>
    </source>
</evidence>
<evidence type="ECO:0000259" key="11">
    <source>
        <dbReference type="SMART" id="SM01038"/>
    </source>
</evidence>
<dbReference type="Gene3D" id="2.60.120.1060">
    <property type="entry name" value="NPCBM/NEW2 domain"/>
    <property type="match status" value="1"/>
</dbReference>
<dbReference type="Pfam" id="PF02836">
    <property type="entry name" value="Glyco_hydro_2_C"/>
    <property type="match status" value="1"/>
</dbReference>
<dbReference type="InterPro" id="IPR011013">
    <property type="entry name" value="Gal_mutarotase_sf_dom"/>
</dbReference>
<dbReference type="EC" id="3.2.1.23" evidence="3 8"/>
<dbReference type="Pfam" id="PF16353">
    <property type="entry name" value="LacZ_4"/>
    <property type="match status" value="1"/>
</dbReference>
<dbReference type="SUPFAM" id="SSF49303">
    <property type="entry name" value="beta-Galactosidase/glucuronidase domain"/>
    <property type="match status" value="2"/>
</dbReference>
<comment type="caution">
    <text evidence="12">The sequence shown here is derived from an EMBL/GenBank/DDBJ whole genome shotgun (WGS) entry which is preliminary data.</text>
</comment>
<reference evidence="12 13" key="1">
    <citation type="submission" date="2019-10" db="EMBL/GenBank/DDBJ databases">
        <title>The Genome Sequence of Clostridium tarantellae Isolated from Fish Brain.</title>
        <authorList>
            <person name="Bano L."/>
            <person name="Kiel M."/>
            <person name="Sales G."/>
            <person name="Doxey A.C."/>
            <person name="Mansfield M.J."/>
            <person name="Schiavone M."/>
            <person name="Rossetto O."/>
            <person name="Pirazzini M."/>
            <person name="Dobrindt U."/>
            <person name="Montecucco C."/>
        </authorList>
    </citation>
    <scope>NUCLEOTIDE SEQUENCE [LARGE SCALE GENOMIC DNA]</scope>
    <source>
        <strain evidence="12 13">DSM 3997</strain>
    </source>
</reference>
<keyword evidence="13" id="KW-1185">Reference proteome</keyword>
<dbReference type="InterPro" id="IPR017853">
    <property type="entry name" value="GH"/>
</dbReference>
<evidence type="ECO:0000256" key="8">
    <source>
        <dbReference type="RuleBase" id="RU361154"/>
    </source>
</evidence>